<feature type="region of interest" description="Disordered" evidence="1">
    <location>
        <begin position="1"/>
        <end position="207"/>
    </location>
</feature>
<dbReference type="EMBL" id="KI965469">
    <property type="protein sequence ID" value="EUD66757.1"/>
    <property type="molecule type" value="Genomic_DNA"/>
</dbReference>
<keyword evidence="2" id="KW-1133">Transmembrane helix</keyword>
<keyword evidence="2" id="KW-0472">Membrane</keyword>
<dbReference type="RefSeq" id="XP_008816563.1">
    <property type="nucleotide sequence ID" value="XM_008818341.1"/>
</dbReference>
<feature type="transmembrane region" description="Helical" evidence="2">
    <location>
        <begin position="266"/>
        <end position="288"/>
    </location>
</feature>
<evidence type="ECO:0000256" key="2">
    <source>
        <dbReference type="SAM" id="Phobius"/>
    </source>
</evidence>
<keyword evidence="4" id="KW-1185">Reference proteome</keyword>
<organism evidence="3 4">
    <name type="scientific">Plasmodium inui San Antonio 1</name>
    <dbReference type="NCBI Taxonomy" id="1237626"/>
    <lineage>
        <taxon>Eukaryota</taxon>
        <taxon>Sar</taxon>
        <taxon>Alveolata</taxon>
        <taxon>Apicomplexa</taxon>
        <taxon>Aconoidasida</taxon>
        <taxon>Haemosporida</taxon>
        <taxon>Plasmodiidae</taxon>
        <taxon>Plasmodium</taxon>
        <taxon>Plasmodium (Plasmodium)</taxon>
    </lineage>
</organism>
<dbReference type="OrthoDB" id="383784at2759"/>
<feature type="compositionally biased region" description="Basic and acidic residues" evidence="1">
    <location>
        <begin position="171"/>
        <end position="180"/>
    </location>
</feature>
<evidence type="ECO:0000256" key="1">
    <source>
        <dbReference type="SAM" id="MobiDB-lite"/>
    </source>
</evidence>
<gene>
    <name evidence="3" type="ORF">C922_02742</name>
</gene>
<feature type="compositionally biased region" description="Basic and acidic residues" evidence="1">
    <location>
        <begin position="116"/>
        <end position="158"/>
    </location>
</feature>
<feature type="compositionally biased region" description="Polar residues" evidence="1">
    <location>
        <begin position="99"/>
        <end position="115"/>
    </location>
</feature>
<evidence type="ECO:0000313" key="4">
    <source>
        <dbReference type="Proteomes" id="UP000030640"/>
    </source>
</evidence>
<sequence>MDKQAIKRRNRLLKKNEARMSLLLGKSEEGDVEKDAEGKKKAGELKPKRNEVTQEEGHDGGEKKLPSTGKNAPSEMDQMATPSNSPAQASIADCDQHTEGSSNQQGDPTSGNEQTPEGKKKEGKDPTGEEKQRSDPETSQKRSQNEGQKGDQKGEIKNGAKKKRISNHAGHKSDSGRDDYTNVDDINNPSESNSGKSEGKGKEEASIGTPQFKLSIRRLAQFASLIFLSTLLSIVKIKYCDYNPLPMSIEPMGKKKKLQRFISSKFVFFFLSLFYNMAFSLIDVYAYFVKHNLSQKELWKNLQNLRERLTSQSECLLFLLNNGTTVAFFFVNVVKTYLLLMFLTHLFDDLLYNFTVRKTWASVPLPAS</sequence>
<feature type="compositionally biased region" description="Low complexity" evidence="1">
    <location>
        <begin position="187"/>
        <end position="196"/>
    </location>
</feature>
<evidence type="ECO:0000313" key="3">
    <source>
        <dbReference type="EMBL" id="EUD66757.1"/>
    </source>
</evidence>
<feature type="compositionally biased region" description="Basic and acidic residues" evidence="1">
    <location>
        <begin position="26"/>
        <end position="65"/>
    </location>
</feature>
<feature type="compositionally biased region" description="Basic residues" evidence="1">
    <location>
        <begin position="1"/>
        <end position="13"/>
    </location>
</feature>
<feature type="transmembrane region" description="Helical" evidence="2">
    <location>
        <begin position="326"/>
        <end position="347"/>
    </location>
</feature>
<keyword evidence="2" id="KW-0812">Transmembrane</keyword>
<dbReference type="VEuPathDB" id="PlasmoDB:C922_02742"/>
<dbReference type="GeneID" id="20038016"/>
<dbReference type="Proteomes" id="UP000030640">
    <property type="component" value="Unassembled WGS sequence"/>
</dbReference>
<feature type="compositionally biased region" description="Basic residues" evidence="1">
    <location>
        <begin position="159"/>
        <end position="170"/>
    </location>
</feature>
<reference evidence="3 4" key="1">
    <citation type="submission" date="2013-02" db="EMBL/GenBank/DDBJ databases">
        <title>The Genome Sequence of Plasmodium inui San Antonio 1.</title>
        <authorList>
            <consortium name="The Broad Institute Genome Sequencing Platform"/>
            <consortium name="The Broad Institute Genome Sequencing Center for Infectious Disease"/>
            <person name="Neafsey D."/>
            <person name="Cheeseman I."/>
            <person name="Volkman S."/>
            <person name="Adams J."/>
            <person name="Walker B."/>
            <person name="Young S.K."/>
            <person name="Zeng Q."/>
            <person name="Gargeya S."/>
            <person name="Fitzgerald M."/>
            <person name="Haas B."/>
            <person name="Abouelleil A."/>
            <person name="Alvarado L."/>
            <person name="Arachchi H.M."/>
            <person name="Berlin A.M."/>
            <person name="Chapman S.B."/>
            <person name="Dewar J."/>
            <person name="Goldberg J."/>
            <person name="Griggs A."/>
            <person name="Gujja S."/>
            <person name="Hansen M."/>
            <person name="Howarth C."/>
            <person name="Imamovic A."/>
            <person name="Larimer J."/>
            <person name="McCowan C."/>
            <person name="Murphy C."/>
            <person name="Neiman D."/>
            <person name="Pearson M."/>
            <person name="Priest M."/>
            <person name="Roberts A."/>
            <person name="Saif S."/>
            <person name="Shea T."/>
            <person name="Sisk P."/>
            <person name="Sykes S."/>
            <person name="Wortman J."/>
            <person name="Nusbaum C."/>
            <person name="Birren B."/>
        </authorList>
    </citation>
    <scope>NUCLEOTIDE SEQUENCE [LARGE SCALE GENOMIC DNA]</scope>
    <source>
        <strain evidence="3 4">San Antonio 1</strain>
    </source>
</reference>
<accession>W7A0Q3</accession>
<proteinExistence type="predicted"/>
<name>W7A0Q3_9APIC</name>
<protein>
    <submittedName>
        <fullName evidence="3">Uncharacterized protein</fullName>
    </submittedName>
</protein>
<dbReference type="AlphaFoldDB" id="W7A0Q3"/>